<dbReference type="GeneID" id="94839325"/>
<evidence type="ECO:0000256" key="1">
    <source>
        <dbReference type="SAM" id="MobiDB-lite"/>
    </source>
</evidence>
<keyword evidence="3" id="KW-1185">Reference proteome</keyword>
<evidence type="ECO:0000313" key="2">
    <source>
        <dbReference type="EMBL" id="OHT06176.1"/>
    </source>
</evidence>
<dbReference type="RefSeq" id="XP_068359312.1">
    <property type="nucleotide sequence ID" value="XM_068504621.1"/>
</dbReference>
<proteinExistence type="predicted"/>
<name>A0A1J4K5M5_9EUKA</name>
<organism evidence="2 3">
    <name type="scientific">Tritrichomonas foetus</name>
    <dbReference type="NCBI Taxonomy" id="1144522"/>
    <lineage>
        <taxon>Eukaryota</taxon>
        <taxon>Metamonada</taxon>
        <taxon>Parabasalia</taxon>
        <taxon>Tritrichomonadida</taxon>
        <taxon>Tritrichomonadidae</taxon>
        <taxon>Tritrichomonas</taxon>
    </lineage>
</organism>
<evidence type="ECO:0000313" key="3">
    <source>
        <dbReference type="Proteomes" id="UP000179807"/>
    </source>
</evidence>
<reference evidence="2" key="1">
    <citation type="submission" date="2016-10" db="EMBL/GenBank/DDBJ databases">
        <authorList>
            <person name="Benchimol M."/>
            <person name="Almeida L.G."/>
            <person name="Vasconcelos A.T."/>
            <person name="Perreira-Neves A."/>
            <person name="Rosa I.A."/>
            <person name="Tasca T."/>
            <person name="Bogo M.R."/>
            <person name="de Souza W."/>
        </authorList>
    </citation>
    <scope>NUCLEOTIDE SEQUENCE [LARGE SCALE GENOMIC DNA]</scope>
    <source>
        <strain evidence="2">K</strain>
    </source>
</reference>
<comment type="caution">
    <text evidence="2">The sequence shown here is derived from an EMBL/GenBank/DDBJ whole genome shotgun (WGS) entry which is preliminary data.</text>
</comment>
<sequence>MNMKISTTSKAKAMSCDPPTTDNSNLRATTDDLLLVRQTKNENPPNFSKNRFKKPPEEKKCGNNDAHEACPNACFNSCFKIDPSKIGFEIRRPGPPKLPSEAYLNLVKRLHSIQSDQNFMTPPKIIGKAAIVCNDTFVKK</sequence>
<feature type="region of interest" description="Disordered" evidence="1">
    <location>
        <begin position="1"/>
        <end position="63"/>
    </location>
</feature>
<feature type="compositionally biased region" description="Basic and acidic residues" evidence="1">
    <location>
        <begin position="54"/>
        <end position="63"/>
    </location>
</feature>
<accession>A0A1J4K5M5</accession>
<feature type="compositionally biased region" description="Polar residues" evidence="1">
    <location>
        <begin position="18"/>
        <end position="28"/>
    </location>
</feature>
<dbReference type="AlphaFoldDB" id="A0A1J4K5M5"/>
<feature type="compositionally biased region" description="Polar residues" evidence="1">
    <location>
        <begin position="1"/>
        <end position="10"/>
    </location>
</feature>
<protein>
    <submittedName>
        <fullName evidence="2">Uncharacterized protein</fullName>
    </submittedName>
</protein>
<gene>
    <name evidence="2" type="ORF">TRFO_25878</name>
</gene>
<dbReference type="Proteomes" id="UP000179807">
    <property type="component" value="Unassembled WGS sequence"/>
</dbReference>
<dbReference type="EMBL" id="MLAK01000734">
    <property type="protein sequence ID" value="OHT06176.1"/>
    <property type="molecule type" value="Genomic_DNA"/>
</dbReference>
<dbReference type="VEuPathDB" id="TrichDB:TRFO_25878"/>